<evidence type="ECO:0000256" key="1">
    <source>
        <dbReference type="ARBA" id="ARBA00022729"/>
    </source>
</evidence>
<feature type="transmembrane region" description="Helical" evidence="5">
    <location>
        <begin position="2080"/>
        <end position="2105"/>
    </location>
</feature>
<dbReference type="InterPro" id="IPR001611">
    <property type="entry name" value="Leu-rich_rpt"/>
</dbReference>
<feature type="disulfide bond" evidence="3">
    <location>
        <begin position="1818"/>
        <end position="1827"/>
    </location>
</feature>
<dbReference type="PANTHER" id="PTHR14949:SF56">
    <property type="entry name" value="EGF-LIKE-DOMAIN, MULTIPLE 7"/>
    <property type="match status" value="1"/>
</dbReference>
<dbReference type="Gene3D" id="3.80.10.10">
    <property type="entry name" value="Ribonuclease Inhibitor"/>
    <property type="match status" value="5"/>
</dbReference>
<dbReference type="InterPro" id="IPR000742">
    <property type="entry name" value="EGF"/>
</dbReference>
<evidence type="ECO:0000256" key="3">
    <source>
        <dbReference type="PROSITE-ProRule" id="PRU00076"/>
    </source>
</evidence>
<comment type="caution">
    <text evidence="7">The sequence shown here is derived from an EMBL/GenBank/DDBJ whole genome shotgun (WGS) entry which is preliminary data.</text>
</comment>
<evidence type="ECO:0000256" key="4">
    <source>
        <dbReference type="SAM" id="MobiDB-lite"/>
    </source>
</evidence>
<feature type="non-terminal residue" evidence="7">
    <location>
        <position position="2311"/>
    </location>
</feature>
<feature type="domain" description="EGF-like" evidence="6">
    <location>
        <begin position="2030"/>
        <end position="2073"/>
    </location>
</feature>
<dbReference type="EMBL" id="BQXS01010167">
    <property type="protein sequence ID" value="GKT33203.1"/>
    <property type="molecule type" value="Genomic_DNA"/>
</dbReference>
<reference evidence="7" key="1">
    <citation type="submission" date="2022-03" db="EMBL/GenBank/DDBJ databases">
        <title>Draft genome sequence of Aduncisulcus paluster, a free-living microaerophilic Fornicata.</title>
        <authorList>
            <person name="Yuyama I."/>
            <person name="Kume K."/>
            <person name="Tamura T."/>
            <person name="Inagaki Y."/>
            <person name="Hashimoto T."/>
        </authorList>
    </citation>
    <scope>NUCLEOTIDE SEQUENCE</scope>
    <source>
        <strain evidence="7">NY0171</strain>
    </source>
</reference>
<feature type="domain" description="EGF-like" evidence="6">
    <location>
        <begin position="1792"/>
        <end position="1828"/>
    </location>
</feature>
<evidence type="ECO:0000259" key="6">
    <source>
        <dbReference type="PROSITE" id="PS50026"/>
    </source>
</evidence>
<dbReference type="PROSITE" id="PS01186">
    <property type="entry name" value="EGF_2"/>
    <property type="match status" value="3"/>
</dbReference>
<proteinExistence type="predicted"/>
<dbReference type="Proteomes" id="UP001057375">
    <property type="component" value="Unassembled WGS sequence"/>
</dbReference>
<keyword evidence="5" id="KW-1133">Transmembrane helix</keyword>
<dbReference type="InterPro" id="IPR050969">
    <property type="entry name" value="Dev_Signal_Modulators"/>
</dbReference>
<dbReference type="PROSITE" id="PS51450">
    <property type="entry name" value="LRR"/>
    <property type="match status" value="4"/>
</dbReference>
<keyword evidence="3" id="KW-0245">EGF-like domain</keyword>
<comment type="caution">
    <text evidence="3">Lacks conserved residue(s) required for the propagation of feature annotation.</text>
</comment>
<feature type="disulfide bond" evidence="3">
    <location>
        <begin position="1796"/>
        <end position="1806"/>
    </location>
</feature>
<evidence type="ECO:0000256" key="2">
    <source>
        <dbReference type="ARBA" id="ARBA00023157"/>
    </source>
</evidence>
<feature type="disulfide bond" evidence="3">
    <location>
        <begin position="2063"/>
        <end position="2072"/>
    </location>
</feature>
<keyword evidence="8" id="KW-1185">Reference proteome</keyword>
<feature type="non-terminal residue" evidence="7">
    <location>
        <position position="1"/>
    </location>
</feature>
<feature type="disulfide bond" evidence="3">
    <location>
        <begin position="1799"/>
        <end position="1816"/>
    </location>
</feature>
<keyword evidence="1" id="KW-0732">Signal</keyword>
<name>A0ABQ5KL19_9EUKA</name>
<dbReference type="SUPFAM" id="SSF57196">
    <property type="entry name" value="EGF/Laminin"/>
    <property type="match status" value="1"/>
</dbReference>
<dbReference type="PROSITE" id="PS00022">
    <property type="entry name" value="EGF_1"/>
    <property type="match status" value="5"/>
</dbReference>
<keyword evidence="2 3" id="KW-1015">Disulfide bond</keyword>
<keyword evidence="5" id="KW-0812">Transmembrane</keyword>
<accession>A0ABQ5KL19</accession>
<dbReference type="PROSITE" id="PS50026">
    <property type="entry name" value="EGF_3"/>
    <property type="match status" value="2"/>
</dbReference>
<feature type="region of interest" description="Disordered" evidence="4">
    <location>
        <begin position="2114"/>
        <end position="2134"/>
    </location>
</feature>
<keyword evidence="5" id="KW-0472">Membrane</keyword>
<dbReference type="SUPFAM" id="SSF52058">
    <property type="entry name" value="L domain-like"/>
    <property type="match status" value="4"/>
</dbReference>
<evidence type="ECO:0000256" key="5">
    <source>
        <dbReference type="SAM" id="Phobius"/>
    </source>
</evidence>
<dbReference type="Gene3D" id="2.10.25.10">
    <property type="entry name" value="Laminin"/>
    <property type="match status" value="3"/>
</dbReference>
<sequence length="2311" mass="252932">WQVECWVGYYFDVESSSCLLALTDSAAAICRWCEHESSQSYRCIKEDGASDVSAVCRNGLSGPKCTVRTCPSNPDGVICGSGGTCDLVSNTCICDASSMLVSGYCVDTPYKVFIEDIDVRKNICEATGHGAVICDVDIFEFAELTQLEIGSGDTLADINSIVGIENLYQLGSLSIYESGLTDINSIYDLPMLNYIGFYGSNPNFYDLSPIKGLFYLSTILTIGKSGLFDFSPLYQHTSLSTLVFGDNIFSNCHAEDSTELESFYNGVFPHLDSFPDPSTCFYSNVCTSDDESICPYVSLNEVYNPHLDIIQCSNIALKVELDGDEGFVCHSIHDEYIRTYLGESAALTPADNGVFTIPTLRTTLAEVDLSSISTDITTLNGLEFMTGIQILSLSGYDLGKEDYYAENKVQDRRTLQFLTSMNTLDELSLVSCGIKAFEDIFEMSNRIFTGKFEMPIKKLSLQDNMISDLSGLLRYKFLNGIDIAIDANYICDIDKFVDYLTSQTNFDSYSFVYSTQTCMCDDESTLTDNRMVCREIYEDYWNKECWQGWALVDGDCVELETDVDYSRANICEKQNMIPIRETLDSEVQCACRSGYLGDDCSEVTCPLDSDNVRCGKGSCVEGTCSCMTHAELNSDGVCQCLSGYYGDSCDSLCPYADGKVCSGSDHGTCSADTCICLDAYFGNACQYVKIPDDNLRYALCNLFQGHDAECNDILQSELENVGELDLSSVDIVSLRGVEFMVNLTSIDLSNNFNLEDISELSTLSELHSINISSSAIPSLSQISSLYTQIDTVLMSDSLVDVYEVLHFQNEYNDLITLDISYNSVDSLDLLAQLSALSDLNVSHNSIFDPFPIMNYLDSLETLDISYNLICGASSITDFQGLNSFISEENECVCSDTFSYVEGVICAEIWEGEWQFVCSDGFYEDLTTSQTIQCNPLSISNSMYDSCFGLLPLHERCVFSGDTTEIRCLDGWFGPDCDLECALDPEDSSSGMCGVYSASIDSHGECNLSTHECECAPKYKGSSCEYIVFEDEELCWEMFDIVYPSMDRPSECAVSPLDMTKVTSLDLSGSDIVEGFEEFQFITSEITTIDLSNSSLLRSIDGIAHLTHLETVNMTGCQNLDNMSPLRDLPSLKYLNISESNVNDIESALQPFVASLIDLNIGSCQNLSAVSIEFLSAFSALQYLDISNIYFDKVPDLCASQNSLLSLNMSYNGIESLDSISCLASSLNILDISWNSIVDLDILLDFTQLFSLDVSYNYVYNLFPLYSLSFYSLILTSNRILDLVPLYSNSQSVILMELSSNYLTVDLRATDIEDIFSSASSYLSSSVDIGTQRSLVALSTGDSCPNPVTEREICRVIGIDSESEELIVDLGCSGDSVRIVGEFGITCEEFPDGMDNNLSISCLNPRYDCISTYNNSEMIQLKCADRWYGDDCSESCPYDTSGQICGGFDCNISSHSCECPSGYTGSLCSFEEQYVSSIADISEEMLLVLCEAKNRVACIGDSENLLSQLLVSDLGLISELTIPAEVTSLEGIQYCEMLESLSFETESALEDFSLVASLSNLISLSMPEGTTTDNISTIVDVVEIMVTEAGNNISSFSSSICVGLCSLQALYISNSPAIAPSSTDERDFLTLLNYLSKCVGSCPSGPFSLADTLQKVVLSNNGLTDPSFIYIQPSFSNLVFLDLSGNDFSDISFIGAMILELDELLFLYLDDNHFCSLSDCTELLNDIDISVSNRVLAMSELSIASQTVMLCDESICDTESNEICVVIDSQEYCDCRGDSFLSSESDSCEFVEDRLDCLGCGASRGTCVEGTDDTVSCVCHDGWYGEECASACPMVESNGSSLVCGGNTHGYCEITEHVCVCKNSFMGPACQLYCESQVQCSSHGLCTVVYDLDDLTPLSGCECDDGWYGSDCSSLYPVETIISSGESNDFVCGKDYSSSNNGDYSQYINEETYTCDCASHGLALDSTLGTCIDPATHPLYSSIVGNSFACVGCGQDNSNGSCVIDESSSAAMCKCAYGWNTSENEISIPCSLDVCGVSQSTVTICSGHGFCGYDEQSAGYLCICEDEWLGTQCSEELNHRIGLIIFLIFVMLICIGVGVIGIILFYRQKKENTGLNDGKETRANHPCSVQSTIVPPHPLETGPSRSIYPVQLSKTLIPPGEMQDYPPTQSDMVEDASNPLPMYSQSENAFSLPMKEEKIAIDTRVVEEEKHQIVDNPPSYFKSTFQAKPDVDPTLDEFAYIPMGEYGASQSSTIQSSAVEDRIDGYCEDTVVVPDDTYHGESVRSIPQLPQDISSTLGSDGDPIASIITRKK</sequence>
<feature type="disulfide bond" evidence="3">
    <location>
        <begin position="2044"/>
        <end position="2061"/>
    </location>
</feature>
<protein>
    <recommendedName>
        <fullName evidence="6">EGF-like domain-containing protein</fullName>
    </recommendedName>
</protein>
<organism evidence="7 8">
    <name type="scientific">Aduncisulcus paluster</name>
    <dbReference type="NCBI Taxonomy" id="2918883"/>
    <lineage>
        <taxon>Eukaryota</taxon>
        <taxon>Metamonada</taxon>
        <taxon>Carpediemonas-like organisms</taxon>
        <taxon>Aduncisulcus</taxon>
    </lineage>
</organism>
<evidence type="ECO:0000313" key="7">
    <source>
        <dbReference type="EMBL" id="GKT33203.1"/>
    </source>
</evidence>
<dbReference type="SMART" id="SM00181">
    <property type="entry name" value="EGF"/>
    <property type="match status" value="10"/>
</dbReference>
<gene>
    <name evidence="7" type="ORF">ADUPG1_007188</name>
</gene>
<evidence type="ECO:0000313" key="8">
    <source>
        <dbReference type="Proteomes" id="UP001057375"/>
    </source>
</evidence>
<dbReference type="InterPro" id="IPR032675">
    <property type="entry name" value="LRR_dom_sf"/>
</dbReference>
<dbReference type="PANTHER" id="PTHR14949">
    <property type="entry name" value="EGF-LIKE-DOMAIN, MULTIPLE 7, 8"/>
    <property type="match status" value="1"/>
</dbReference>